<gene>
    <name evidence="2" type="primary">Aste57867_20820</name>
    <name evidence="1" type="ORF">As57867_020752</name>
    <name evidence="2" type="ORF">ASTE57867_20820</name>
</gene>
<dbReference type="AlphaFoldDB" id="A0A485LKM3"/>
<evidence type="ECO:0000313" key="1">
    <source>
        <dbReference type="EMBL" id="KAF0687439.1"/>
    </source>
</evidence>
<evidence type="ECO:0000313" key="2">
    <source>
        <dbReference type="EMBL" id="VFT97499.1"/>
    </source>
</evidence>
<reference evidence="1" key="2">
    <citation type="submission" date="2019-06" db="EMBL/GenBank/DDBJ databases">
        <title>Genomics analysis of Aphanomyces spp. identifies a new class of oomycete effector associated with host adaptation.</title>
        <authorList>
            <person name="Gaulin E."/>
        </authorList>
    </citation>
    <scope>NUCLEOTIDE SEQUENCE</scope>
    <source>
        <strain evidence="1">CBS 578.67</strain>
    </source>
</reference>
<reference evidence="2 3" key="1">
    <citation type="submission" date="2019-03" db="EMBL/GenBank/DDBJ databases">
        <authorList>
            <person name="Gaulin E."/>
            <person name="Dumas B."/>
        </authorList>
    </citation>
    <scope>NUCLEOTIDE SEQUENCE [LARGE SCALE GENOMIC DNA]</scope>
    <source>
        <strain evidence="2">CBS 568.67</strain>
    </source>
</reference>
<dbReference type="EMBL" id="CAADRA010006940">
    <property type="protein sequence ID" value="VFT97499.1"/>
    <property type="molecule type" value="Genomic_DNA"/>
</dbReference>
<dbReference type="Proteomes" id="UP000332933">
    <property type="component" value="Unassembled WGS sequence"/>
</dbReference>
<organism evidence="2 3">
    <name type="scientific">Aphanomyces stellatus</name>
    <dbReference type="NCBI Taxonomy" id="120398"/>
    <lineage>
        <taxon>Eukaryota</taxon>
        <taxon>Sar</taxon>
        <taxon>Stramenopiles</taxon>
        <taxon>Oomycota</taxon>
        <taxon>Saprolegniomycetes</taxon>
        <taxon>Saprolegniales</taxon>
        <taxon>Verrucalvaceae</taxon>
        <taxon>Aphanomyces</taxon>
    </lineage>
</organism>
<protein>
    <submittedName>
        <fullName evidence="2">Aste57867_20820 protein</fullName>
    </submittedName>
</protein>
<proteinExistence type="predicted"/>
<name>A0A485LKM3_9STRA</name>
<accession>A0A485LKM3</accession>
<sequence>MNRDEILAEIAKPGFRFRRSLTAVKLGNMQKKCIAKGLRMDPARRSGQYWSVQCLVINVPNLAMLSKSTIVARLVAKIDHIFKHDVAVEITEVVEYANGVEDFFQTAETLKIVLLNSGETLLAVGQTVFHDDDKTIVGIKCHGSLYLALDHVLHRTND</sequence>
<evidence type="ECO:0000313" key="3">
    <source>
        <dbReference type="Proteomes" id="UP000332933"/>
    </source>
</evidence>
<dbReference type="EMBL" id="VJMH01006914">
    <property type="protein sequence ID" value="KAF0687439.1"/>
    <property type="molecule type" value="Genomic_DNA"/>
</dbReference>
<keyword evidence="3" id="KW-1185">Reference proteome</keyword>